<evidence type="ECO:0000256" key="1">
    <source>
        <dbReference type="ARBA" id="ARBA00012513"/>
    </source>
</evidence>
<dbReference type="GO" id="GO:0061709">
    <property type="term" value="P:reticulophagy"/>
    <property type="evidence" value="ECO:0007669"/>
    <property type="project" value="TreeGrafter"/>
</dbReference>
<dbReference type="GO" id="GO:0010506">
    <property type="term" value="P:regulation of autophagy"/>
    <property type="evidence" value="ECO:0007669"/>
    <property type="project" value="InterPro"/>
</dbReference>
<dbReference type="InterPro" id="IPR011009">
    <property type="entry name" value="Kinase-like_dom_sf"/>
</dbReference>
<feature type="compositionally biased region" description="Low complexity" evidence="7">
    <location>
        <begin position="715"/>
        <end position="727"/>
    </location>
</feature>
<dbReference type="Gene3D" id="1.10.340.70">
    <property type="match status" value="1"/>
</dbReference>
<feature type="compositionally biased region" description="Polar residues" evidence="7">
    <location>
        <begin position="792"/>
        <end position="805"/>
    </location>
</feature>
<feature type="domain" description="Protein kinase" evidence="8">
    <location>
        <begin position="53"/>
        <end position="349"/>
    </location>
</feature>
<dbReference type="GO" id="GO:0034727">
    <property type="term" value="P:piecemeal microautophagy of the nucleus"/>
    <property type="evidence" value="ECO:0007669"/>
    <property type="project" value="TreeGrafter"/>
</dbReference>
<protein>
    <recommendedName>
        <fullName evidence="1">non-specific serine/threonine protein kinase</fullName>
        <ecNumber evidence="1">2.7.11.1</ecNumber>
    </recommendedName>
</protein>
<evidence type="ECO:0000256" key="4">
    <source>
        <dbReference type="ARBA" id="ARBA00022777"/>
    </source>
</evidence>
<feature type="region of interest" description="Disordered" evidence="7">
    <location>
        <begin position="1022"/>
        <end position="1050"/>
    </location>
</feature>
<evidence type="ECO:0000256" key="3">
    <source>
        <dbReference type="ARBA" id="ARBA00022741"/>
    </source>
</evidence>
<feature type="binding site" evidence="6">
    <location>
        <position position="80"/>
    </location>
    <ligand>
        <name>ATP</name>
        <dbReference type="ChEBI" id="CHEBI:30616"/>
    </ligand>
</feature>
<feature type="compositionally biased region" description="Polar residues" evidence="7">
    <location>
        <begin position="669"/>
        <end position="679"/>
    </location>
</feature>
<dbReference type="InterPro" id="IPR000719">
    <property type="entry name" value="Prot_kinase_dom"/>
</dbReference>
<feature type="region of interest" description="Disordered" evidence="7">
    <location>
        <begin position="651"/>
        <end position="692"/>
    </location>
</feature>
<evidence type="ECO:0000259" key="8">
    <source>
        <dbReference type="PROSITE" id="PS50011"/>
    </source>
</evidence>
<name>A0A0K3CNZ4_RHOTO</name>
<feature type="compositionally biased region" description="Low complexity" evidence="7">
    <location>
        <begin position="467"/>
        <end position="501"/>
    </location>
</feature>
<dbReference type="AlphaFoldDB" id="A0A0K3CNZ4"/>
<keyword evidence="10" id="KW-1185">Reference proteome</keyword>
<dbReference type="GO" id="GO:0042594">
    <property type="term" value="P:response to starvation"/>
    <property type="evidence" value="ECO:0007669"/>
    <property type="project" value="TreeGrafter"/>
</dbReference>
<dbReference type="SMART" id="SM00220">
    <property type="entry name" value="S_TKc"/>
    <property type="match status" value="1"/>
</dbReference>
<dbReference type="GO" id="GO:0000422">
    <property type="term" value="P:autophagy of mitochondrion"/>
    <property type="evidence" value="ECO:0007669"/>
    <property type="project" value="TreeGrafter"/>
</dbReference>
<keyword evidence="3 6" id="KW-0547">Nucleotide-binding</keyword>
<dbReference type="GO" id="GO:0004674">
    <property type="term" value="F:protein serine/threonine kinase activity"/>
    <property type="evidence" value="ECO:0007669"/>
    <property type="project" value="UniProtKB-EC"/>
</dbReference>
<evidence type="ECO:0000313" key="10">
    <source>
        <dbReference type="Proteomes" id="UP000199069"/>
    </source>
</evidence>
<dbReference type="SUPFAM" id="SSF56112">
    <property type="entry name" value="Protein kinase-like (PK-like)"/>
    <property type="match status" value="1"/>
</dbReference>
<evidence type="ECO:0000313" key="9">
    <source>
        <dbReference type="EMBL" id="CTR10713.1"/>
    </source>
</evidence>
<dbReference type="EMBL" id="CWKI01000014">
    <property type="protein sequence ID" value="CTR10713.1"/>
    <property type="molecule type" value="Genomic_DNA"/>
</dbReference>
<dbReference type="GO" id="GO:0005524">
    <property type="term" value="F:ATP binding"/>
    <property type="evidence" value="ECO:0007669"/>
    <property type="project" value="UniProtKB-UniRule"/>
</dbReference>
<dbReference type="PROSITE" id="PS00107">
    <property type="entry name" value="PROTEIN_KINASE_ATP"/>
    <property type="match status" value="1"/>
</dbReference>
<evidence type="ECO:0000256" key="6">
    <source>
        <dbReference type="PROSITE-ProRule" id="PRU10141"/>
    </source>
</evidence>
<dbReference type="InterPro" id="IPR017441">
    <property type="entry name" value="Protein_kinase_ATP_BS"/>
</dbReference>
<dbReference type="PANTHER" id="PTHR24348:SF22">
    <property type="entry name" value="NON-SPECIFIC SERINE_THREONINE PROTEIN KINASE"/>
    <property type="match status" value="1"/>
</dbReference>
<dbReference type="GO" id="GO:0005829">
    <property type="term" value="C:cytosol"/>
    <property type="evidence" value="ECO:0007669"/>
    <property type="project" value="TreeGrafter"/>
</dbReference>
<evidence type="ECO:0000256" key="5">
    <source>
        <dbReference type="ARBA" id="ARBA00022840"/>
    </source>
</evidence>
<organism evidence="9 10">
    <name type="scientific">Rhodotorula toruloides</name>
    <name type="common">Yeast</name>
    <name type="synonym">Rhodosporidium toruloides</name>
    <dbReference type="NCBI Taxonomy" id="5286"/>
    <lineage>
        <taxon>Eukaryota</taxon>
        <taxon>Fungi</taxon>
        <taxon>Dikarya</taxon>
        <taxon>Basidiomycota</taxon>
        <taxon>Pucciniomycotina</taxon>
        <taxon>Microbotryomycetes</taxon>
        <taxon>Sporidiobolales</taxon>
        <taxon>Sporidiobolaceae</taxon>
        <taxon>Rhodotorula</taxon>
    </lineage>
</organism>
<feature type="region of interest" description="Disordered" evidence="7">
    <location>
        <begin position="424"/>
        <end position="516"/>
    </location>
</feature>
<dbReference type="Proteomes" id="UP000199069">
    <property type="component" value="Unassembled WGS sequence"/>
</dbReference>
<dbReference type="STRING" id="5286.A0A0K3CNZ4"/>
<dbReference type="GO" id="GO:0034045">
    <property type="term" value="C:phagophore assembly site membrane"/>
    <property type="evidence" value="ECO:0007669"/>
    <property type="project" value="TreeGrafter"/>
</dbReference>
<feature type="compositionally biased region" description="Low complexity" evidence="7">
    <location>
        <begin position="1068"/>
        <end position="1079"/>
    </location>
</feature>
<keyword evidence="4" id="KW-0418">Kinase</keyword>
<feature type="compositionally biased region" description="Low complexity" evidence="7">
    <location>
        <begin position="1036"/>
        <end position="1050"/>
    </location>
</feature>
<keyword evidence="2" id="KW-0808">Transferase</keyword>
<feature type="non-terminal residue" evidence="9">
    <location>
        <position position="1"/>
    </location>
</feature>
<feature type="region of interest" description="Disordered" evidence="7">
    <location>
        <begin position="1068"/>
        <end position="1110"/>
    </location>
</feature>
<gene>
    <name evidence="9" type="primary">FGENESH: predicted gene_14.124</name>
    <name evidence="9" type="ORF">BN2166_0065740</name>
</gene>
<dbReference type="PANTHER" id="PTHR24348">
    <property type="entry name" value="SERINE/THREONINE-PROTEIN KINASE UNC-51-RELATED"/>
    <property type="match status" value="1"/>
</dbReference>
<evidence type="ECO:0000256" key="2">
    <source>
        <dbReference type="ARBA" id="ARBA00022679"/>
    </source>
</evidence>
<dbReference type="Pfam" id="PF00069">
    <property type="entry name" value="Pkinase"/>
    <property type="match status" value="2"/>
</dbReference>
<dbReference type="Gene3D" id="1.10.510.10">
    <property type="entry name" value="Transferase(Phosphotransferase) domain 1"/>
    <property type="match status" value="1"/>
</dbReference>
<dbReference type="PROSITE" id="PS50011">
    <property type="entry name" value="PROTEIN_KINASE_DOM"/>
    <property type="match status" value="1"/>
</dbReference>
<proteinExistence type="predicted"/>
<feature type="region of interest" description="Disordered" evidence="7">
    <location>
        <begin position="706"/>
        <end position="743"/>
    </location>
</feature>
<dbReference type="GO" id="GO:0000045">
    <property type="term" value="P:autophagosome assembly"/>
    <property type="evidence" value="ECO:0007669"/>
    <property type="project" value="TreeGrafter"/>
</dbReference>
<accession>A0A0K3CNZ4</accession>
<feature type="region of interest" description="Disordered" evidence="7">
    <location>
        <begin position="774"/>
        <end position="805"/>
    </location>
</feature>
<sequence>IPQPIRQIDSQDLDSLLPFGIADYTFSLHPPSPDVSRLTPEPSRDPDKPPDRKPDRISLGRGKFSEVLLVRKGDTEYALKHTPLHPHHHLISTRLLREPLILAQLLPHRNLVKVFETIRTPGHFYLVEENLRSSVTLEALVTSSPGEILPLDQAWSVLEQLSSVVKSLHEPLRVCHRDIKVRSALSLGGDRVADVVRKPENILVRLVPPPSSAPPDTPPTLLLKLLDFGLATHFSSSTPKLTTCCGSPAYHSPELWRGLRDKSGSSRYYGAEIDIWCTGLTVLRCLSTNRYPLGLGHQSMQELADKAVDALLGVEDAQIRQVLAGFLHLDGVKRMRAFDRFCETLPQRLKDRAAREGRAEKEGDDGPREKKEFKTTTFVPTLLAHRLPLYLDEESHARSEGPRLEAAVVEDGLAALVEQQVLQVPERVSRSVSSARTVRPTREMYASPESVPSGLTAVRDDSPPSPETETSSTSGTESYFTPLSRPSISLASVSSSSRSSSPAPPTPSVESLSFGHRAHPPPIELTLLNPHDEPIRRAVSYIKYALRCKGILYHVRDESTFSASAFSDALSPYSAPPSLPPTPFMQPYPNFPFADAPTATPSRASSVRSSRFDEESFTCYLQCVVALPSPNDPDSPEASPFSATTRLRAALDRSETPLRPGLPSRRHTYTGNSRSASTPPDQPGRSSGKKSKKVDALVFFVSIRKAGSTGPDGASTPVRPSSRASTSSRRRVASQPTPAGMARADASRIVVTLSDARALPFVRSALAVEDLAAKNGSGDTDAGEGRGRGRSIGQTYSPRPGQGDNSVDSTLFAFILDTLRDPSDTTLGDSGERYWARAHFEFVRPAGDKDGEVLGPNGDPLVRYFTINQRTRARTAEKPVAQRHEIYEIVKEAHERTNHGGRDKTYNAVKAEWSHIPKDLVTGFIKHCPTCSDDREAGSSKTAKGKQVKLPALNSLNLPCPFPPPPPASTVKLRPRKATSLPAEAKERLGMAALLVAASALSSPPLPAQATQDEQLFGSSLQSHPLVTPAPEHRWSSSSTSSLLHSPQQSPFRPMSLFDPLIKSSTSLLSEPLETSPTLNRTDEHLYGDEASEAPPTKRRRATCSPSYLR</sequence>
<reference evidence="9 10" key="1">
    <citation type="submission" date="2015-07" db="EMBL/GenBank/DDBJ databases">
        <authorList>
            <person name="Cajimat M.N.B."/>
            <person name="Milazzo M.L."/>
            <person name="Fulhorst C.F."/>
        </authorList>
    </citation>
    <scope>NUCLEOTIDE SEQUENCE [LARGE SCALE GENOMIC DNA]</scope>
    <source>
        <strain evidence="9">Single colony</strain>
    </source>
</reference>
<dbReference type="GO" id="GO:0005776">
    <property type="term" value="C:autophagosome"/>
    <property type="evidence" value="ECO:0007669"/>
    <property type="project" value="TreeGrafter"/>
</dbReference>
<feature type="compositionally biased region" description="Basic and acidic residues" evidence="7">
    <location>
        <begin position="42"/>
        <end position="58"/>
    </location>
</feature>
<dbReference type="InterPro" id="IPR045269">
    <property type="entry name" value="Atg1-like"/>
</dbReference>
<keyword evidence="5 6" id="KW-0067">ATP-binding</keyword>
<dbReference type="EC" id="2.7.11.1" evidence="1"/>
<feature type="compositionally biased region" description="Low complexity" evidence="7">
    <location>
        <begin position="424"/>
        <end position="438"/>
    </location>
</feature>
<feature type="region of interest" description="Disordered" evidence="7">
    <location>
        <begin position="27"/>
        <end position="58"/>
    </location>
</feature>
<evidence type="ECO:0000256" key="7">
    <source>
        <dbReference type="SAM" id="MobiDB-lite"/>
    </source>
</evidence>